<evidence type="ECO:0008006" key="3">
    <source>
        <dbReference type="Google" id="ProtNLM"/>
    </source>
</evidence>
<keyword evidence="2" id="KW-1185">Reference proteome</keyword>
<evidence type="ECO:0000313" key="2">
    <source>
        <dbReference type="Proteomes" id="UP001151760"/>
    </source>
</evidence>
<protein>
    <recommendedName>
        <fullName evidence="3">Retrovirus-related Pol polyprotein from transposon TNT 1-94</fullName>
    </recommendedName>
</protein>
<gene>
    <name evidence="1" type="ORF">Tco_0924254</name>
</gene>
<dbReference type="Pfam" id="PF14223">
    <property type="entry name" value="Retrotran_gag_2"/>
    <property type="match status" value="1"/>
</dbReference>
<organism evidence="1 2">
    <name type="scientific">Tanacetum coccineum</name>
    <dbReference type="NCBI Taxonomy" id="301880"/>
    <lineage>
        <taxon>Eukaryota</taxon>
        <taxon>Viridiplantae</taxon>
        <taxon>Streptophyta</taxon>
        <taxon>Embryophyta</taxon>
        <taxon>Tracheophyta</taxon>
        <taxon>Spermatophyta</taxon>
        <taxon>Magnoliopsida</taxon>
        <taxon>eudicotyledons</taxon>
        <taxon>Gunneridae</taxon>
        <taxon>Pentapetalae</taxon>
        <taxon>asterids</taxon>
        <taxon>campanulids</taxon>
        <taxon>Asterales</taxon>
        <taxon>Asteraceae</taxon>
        <taxon>Asteroideae</taxon>
        <taxon>Anthemideae</taxon>
        <taxon>Anthemidinae</taxon>
        <taxon>Tanacetum</taxon>
    </lineage>
</organism>
<name>A0ABQ5D4Q8_9ASTR</name>
<comment type="caution">
    <text evidence="1">The sequence shown here is derived from an EMBL/GenBank/DDBJ whole genome shotgun (WGS) entry which is preliminary data.</text>
</comment>
<accession>A0ABQ5D4Q8</accession>
<reference evidence="1" key="1">
    <citation type="journal article" date="2022" name="Int. J. Mol. Sci.">
        <title>Draft Genome of Tanacetum Coccineum: Genomic Comparison of Closely Related Tanacetum-Family Plants.</title>
        <authorList>
            <person name="Yamashiro T."/>
            <person name="Shiraishi A."/>
            <person name="Nakayama K."/>
            <person name="Satake H."/>
        </authorList>
    </citation>
    <scope>NUCLEOTIDE SEQUENCE</scope>
</reference>
<dbReference type="EMBL" id="BQNB010014912">
    <property type="protein sequence ID" value="GJT33835.1"/>
    <property type="molecule type" value="Genomic_DNA"/>
</dbReference>
<sequence>MASDMSKFSIPMFDGKMDFMMWKMTIEDVLVQQGVDEALEEKQPAKMKDDVWKTMQKKASSTIRLALAPEIKYNVLKEKTPKDIWCPQFREDLKSLRDSKGKRKVDGGEMNVVDNGSDEFLMTELNGMGILREKNKVVFGKYQASTHICNDRMASDMSKFSIPMFDGKMDFTMWKMTIEDVFGTTRRKAFSTIRFMSPEIKYIQCFEGEDNRRNLGQAHEYNASKSLTHRLFLKMELYSLKLEEGSNLHDHINSFNPLVCQLANVDDAIKDEEQALLMLSSLPKSYKPFVQTMLTGRTILTFEDVLKVEIPRGSSKGRSKSRMGEDRDMSVVECYYYGDTGHMQETPMDGILREEKPKWVLDNAASSHICNDRAMFETLKRQGTICVKTALNVKYVPGAARNILSLGVLTSRGYRYVGRKDTCKVYKRDQLVIRGRKIPNNLCYLEGEALQERTFCGGNKGKKKIEKRVHFSDKDEVLWILSQGRIY</sequence>
<reference evidence="1" key="2">
    <citation type="submission" date="2022-01" db="EMBL/GenBank/DDBJ databases">
        <authorList>
            <person name="Yamashiro T."/>
            <person name="Shiraishi A."/>
            <person name="Satake H."/>
            <person name="Nakayama K."/>
        </authorList>
    </citation>
    <scope>NUCLEOTIDE SEQUENCE</scope>
</reference>
<evidence type="ECO:0000313" key="1">
    <source>
        <dbReference type="EMBL" id="GJT33835.1"/>
    </source>
</evidence>
<proteinExistence type="predicted"/>
<dbReference type="Proteomes" id="UP001151760">
    <property type="component" value="Unassembled WGS sequence"/>
</dbReference>